<gene>
    <name evidence="2" type="ORF">WICPIJ_004517</name>
</gene>
<name>A0A9P8Q5D1_WICPI</name>
<dbReference type="EMBL" id="JAEUBG010002433">
    <property type="protein sequence ID" value="KAH3684508.1"/>
    <property type="molecule type" value="Genomic_DNA"/>
</dbReference>
<comment type="caution">
    <text evidence="2">The sequence shown here is derived from an EMBL/GenBank/DDBJ whole genome shotgun (WGS) entry which is preliminary data.</text>
</comment>
<dbReference type="AlphaFoldDB" id="A0A9P8Q5D1"/>
<protein>
    <submittedName>
        <fullName evidence="2">Uncharacterized protein</fullName>
    </submittedName>
</protein>
<proteinExistence type="predicted"/>
<organism evidence="2 3">
    <name type="scientific">Wickerhamomyces pijperi</name>
    <name type="common">Yeast</name>
    <name type="synonym">Pichia pijperi</name>
    <dbReference type="NCBI Taxonomy" id="599730"/>
    <lineage>
        <taxon>Eukaryota</taxon>
        <taxon>Fungi</taxon>
        <taxon>Dikarya</taxon>
        <taxon>Ascomycota</taxon>
        <taxon>Saccharomycotina</taxon>
        <taxon>Saccharomycetes</taxon>
        <taxon>Phaffomycetales</taxon>
        <taxon>Wickerhamomycetaceae</taxon>
        <taxon>Wickerhamomyces</taxon>
    </lineage>
</organism>
<dbReference type="Proteomes" id="UP000774326">
    <property type="component" value="Unassembled WGS sequence"/>
</dbReference>
<feature type="region of interest" description="Disordered" evidence="1">
    <location>
        <begin position="1"/>
        <end position="23"/>
    </location>
</feature>
<reference evidence="2" key="2">
    <citation type="submission" date="2021-01" db="EMBL/GenBank/DDBJ databases">
        <authorList>
            <person name="Schikora-Tamarit M.A."/>
        </authorList>
    </citation>
    <scope>NUCLEOTIDE SEQUENCE</scope>
    <source>
        <strain evidence="2">CBS2887</strain>
    </source>
</reference>
<evidence type="ECO:0000313" key="2">
    <source>
        <dbReference type="EMBL" id="KAH3684508.1"/>
    </source>
</evidence>
<evidence type="ECO:0000313" key="3">
    <source>
        <dbReference type="Proteomes" id="UP000774326"/>
    </source>
</evidence>
<sequence>MKEAPINPPMERGRTSDTQSLRVTGGFGSGRYGRVRDCFDVFRVCVLDLSQCDFQVFQIVNDVSGSKEGVTHDQRIVTTVHDGQDTLCGGGR</sequence>
<evidence type="ECO:0000256" key="1">
    <source>
        <dbReference type="SAM" id="MobiDB-lite"/>
    </source>
</evidence>
<keyword evidence="3" id="KW-1185">Reference proteome</keyword>
<accession>A0A9P8Q5D1</accession>
<reference evidence="2" key="1">
    <citation type="journal article" date="2021" name="Open Biol.">
        <title>Shared evolutionary footprints suggest mitochondrial oxidative damage underlies multiple complex I losses in fungi.</title>
        <authorList>
            <person name="Schikora-Tamarit M.A."/>
            <person name="Marcet-Houben M."/>
            <person name="Nosek J."/>
            <person name="Gabaldon T."/>
        </authorList>
    </citation>
    <scope>NUCLEOTIDE SEQUENCE</scope>
    <source>
        <strain evidence="2">CBS2887</strain>
    </source>
</reference>